<dbReference type="RefSeq" id="WP_193735478.1">
    <property type="nucleotide sequence ID" value="NZ_CP063304.1"/>
</dbReference>
<dbReference type="EMBL" id="CP063304">
    <property type="protein sequence ID" value="QOV19131.1"/>
    <property type="molecule type" value="Genomic_DNA"/>
</dbReference>
<dbReference type="PANTHER" id="PTHR43649:SF29">
    <property type="entry name" value="OSMOPROTECTIVE COMPOUNDS-BINDING PROTEIN GGTB"/>
    <property type="match status" value="1"/>
</dbReference>
<evidence type="ECO:0000313" key="4">
    <source>
        <dbReference type="EMBL" id="QOV19131.1"/>
    </source>
</evidence>
<protein>
    <submittedName>
        <fullName evidence="4">Extracellular solute-binding protein</fullName>
    </submittedName>
</protein>
<comment type="similarity">
    <text evidence="1">Belongs to the bacterial solute-binding protein 1 family.</text>
</comment>
<keyword evidence="2" id="KW-0813">Transport</keyword>
<dbReference type="Proteomes" id="UP000593601">
    <property type="component" value="Chromosome"/>
</dbReference>
<gene>
    <name evidence="4" type="ORF">INP51_14450</name>
</gene>
<feature type="signal peptide" evidence="3">
    <location>
        <begin position="1"/>
        <end position="24"/>
    </location>
</feature>
<dbReference type="AlphaFoldDB" id="A0A7M2RGH7"/>
<accession>A0A7M2RGH7</accession>
<proteinExistence type="inferred from homology"/>
<dbReference type="InterPro" id="IPR006059">
    <property type="entry name" value="SBP"/>
</dbReference>
<name>A0A7M2RGH7_9FIRM</name>
<sequence length="440" mass="48981">MKKNKKAIALLLTAVMSLSLPACGNASGDKSSSGDKTVSGKDSKGKVEINFFHRWPNDPKNAMFQGLIKEYMDENPNVTIKMDAILNDQYKEKIRMVVTTDEIPDVFSSWSGTFAQEMINSGNVMELNEIYDDDTQWSSKIAKASVDGFTFDDKIYGIPWSQDGKVFFYNKKIFEETKLETPKTWKEFINVLDELKKSGYETPVVEGLSDSWAVLHYLGTMNQRMVDPKVLEKDYDSKTGEFTDPAYQEVLEKWKQLTSYMGEESVAIDHETARNTKFATGEAPIMYMQLAEIPMLEKSIPEGFEYGFFNFPAFEEGKGDPQALTGAPEGFMISKNAKNPEECVKFLKWLVSKNGGAELTKQSGEISSVDGAVDESSALPSQLEAMEIIKSASTLSPWFDNACDPSVYTVYGQGAQAIVTGDETPQSVMEQVQEAAASLH</sequence>
<dbReference type="InterPro" id="IPR050490">
    <property type="entry name" value="Bact_solute-bd_prot1"/>
</dbReference>
<evidence type="ECO:0000256" key="2">
    <source>
        <dbReference type="ARBA" id="ARBA00022448"/>
    </source>
</evidence>
<reference evidence="4 5" key="1">
    <citation type="submission" date="2020-10" db="EMBL/GenBank/DDBJ databases">
        <title>Blautia liquoris sp.nov., isolated from the mud in a fermentation cellar used for the production of Chinese strong-flavoured liquor.</title>
        <authorList>
            <person name="Lu L."/>
        </authorList>
    </citation>
    <scope>NUCLEOTIDE SEQUENCE [LARGE SCALE GENOMIC DNA]</scope>
    <source>
        <strain evidence="4 5">LZLJ-3</strain>
    </source>
</reference>
<evidence type="ECO:0000256" key="3">
    <source>
        <dbReference type="SAM" id="SignalP"/>
    </source>
</evidence>
<evidence type="ECO:0000256" key="1">
    <source>
        <dbReference type="ARBA" id="ARBA00008520"/>
    </source>
</evidence>
<dbReference type="SUPFAM" id="SSF53850">
    <property type="entry name" value="Periplasmic binding protein-like II"/>
    <property type="match status" value="1"/>
</dbReference>
<dbReference type="Pfam" id="PF01547">
    <property type="entry name" value="SBP_bac_1"/>
    <property type="match status" value="1"/>
</dbReference>
<dbReference type="Gene3D" id="3.40.190.10">
    <property type="entry name" value="Periplasmic binding protein-like II"/>
    <property type="match status" value="2"/>
</dbReference>
<dbReference type="KEGG" id="bliq:INP51_14450"/>
<organism evidence="4 5">
    <name type="scientific">Blautia liquoris</name>
    <dbReference type="NCBI Taxonomy" id="2779518"/>
    <lineage>
        <taxon>Bacteria</taxon>
        <taxon>Bacillati</taxon>
        <taxon>Bacillota</taxon>
        <taxon>Clostridia</taxon>
        <taxon>Lachnospirales</taxon>
        <taxon>Lachnospiraceae</taxon>
        <taxon>Blautia</taxon>
    </lineage>
</organism>
<feature type="chain" id="PRO_5038449851" evidence="3">
    <location>
        <begin position="25"/>
        <end position="440"/>
    </location>
</feature>
<keyword evidence="3" id="KW-0732">Signal</keyword>
<evidence type="ECO:0000313" key="5">
    <source>
        <dbReference type="Proteomes" id="UP000593601"/>
    </source>
</evidence>
<keyword evidence="5" id="KW-1185">Reference proteome</keyword>
<dbReference type="PANTHER" id="PTHR43649">
    <property type="entry name" value="ARABINOSE-BINDING PROTEIN-RELATED"/>
    <property type="match status" value="1"/>
</dbReference>